<evidence type="ECO:0000313" key="1">
    <source>
        <dbReference type="EMBL" id="ACZ63704.1"/>
    </source>
</evidence>
<dbReference type="RefSeq" id="YP_003347462.1">
    <property type="nucleotide sequence ID" value="NC_013646.1"/>
</dbReference>
<accession>D2IYS7</accession>
<dbReference type="Proteomes" id="UP000000633">
    <property type="component" value="Segment"/>
</dbReference>
<evidence type="ECO:0008006" key="3">
    <source>
        <dbReference type="Google" id="ProtNLM"/>
    </source>
</evidence>
<dbReference type="EMBL" id="GQ478081">
    <property type="protein sequence ID" value="ACZ63704.1"/>
    <property type="molecule type" value="Genomic_DNA"/>
</dbReference>
<dbReference type="OrthoDB" id="33009at10239"/>
<keyword evidence="2" id="KW-1185">Reference proteome</keyword>
<reference evidence="1 2" key="1">
    <citation type="journal article" date="2010" name="J. Bacteriol.">
        <title>Comparative genomics and transduction potential of Enterococcus faecalis temperate bacteriophages.</title>
        <authorList>
            <person name="Yasmin A."/>
            <person name="Kenny J.G."/>
            <person name="Shankar J."/>
            <person name="Darby A.C."/>
            <person name="Hall N."/>
            <person name="Edwards C."/>
            <person name="Horsburgh M.J."/>
        </authorList>
    </citation>
    <scope>NUCLEOTIDE SEQUENCE</scope>
    <source>
        <strain evidence="1">PhiFL1A</strain>
    </source>
</reference>
<dbReference type="GeneID" id="8676538"/>
<evidence type="ECO:0000313" key="2">
    <source>
        <dbReference type="Proteomes" id="UP000000633"/>
    </source>
</evidence>
<sequence>MSVYAITYDLKKPNQDYDDLNEKIKSLGAYSKRFDSFWLVDSSLSASEIRDKLKKEIDSDDSLLVIETKKHWASFNLAEGACKWLKSESRTF</sequence>
<dbReference type="KEGG" id="vg:8676538"/>
<proteinExistence type="predicted"/>
<protein>
    <recommendedName>
        <fullName evidence="3">SinR-like protein</fullName>
    </recommendedName>
</protein>
<gene>
    <name evidence="1" type="primary">gp05</name>
</gene>
<organism evidence="1 2">
    <name type="scientific">Enterococcus phage phiFL1A</name>
    <dbReference type="NCBI Taxonomy" id="673832"/>
    <lineage>
        <taxon>Viruses</taxon>
        <taxon>Duplodnaviria</taxon>
        <taxon>Heunggongvirae</taxon>
        <taxon>Uroviricota</taxon>
        <taxon>Caudoviricetes</taxon>
        <taxon>Phifelvirus</taxon>
        <taxon>Phifelvirus FL1</taxon>
    </lineage>
</organism>
<name>D2IYS7_9CAUD</name>